<keyword evidence="3 6" id="KW-0732">Signal</keyword>
<reference evidence="9" key="1">
    <citation type="submission" date="2017-02" db="EMBL/GenBank/DDBJ databases">
        <authorList>
            <person name="Dridi B."/>
        </authorList>
    </citation>
    <scope>NUCLEOTIDE SEQUENCE [LARGE SCALE GENOMIC DNA]</scope>
    <source>
        <strain evidence="9">bH819</strain>
    </source>
</reference>
<dbReference type="AlphaFoldDB" id="A0A1X6WK68"/>
<keyword evidence="2" id="KW-0964">Secreted</keyword>
<dbReference type="OrthoDB" id="1771364at2"/>
<accession>A0A1X6WK68</accession>
<dbReference type="Pfam" id="PF00746">
    <property type="entry name" value="Gram_pos_anchor"/>
    <property type="match status" value="1"/>
</dbReference>
<evidence type="ECO:0000256" key="5">
    <source>
        <dbReference type="SAM" id="Phobius"/>
    </source>
</evidence>
<proteinExistence type="predicted"/>
<keyword evidence="1" id="KW-0134">Cell wall</keyword>
<feature type="domain" description="Gram-positive cocci surface proteins LPxTG" evidence="7">
    <location>
        <begin position="709"/>
        <end position="744"/>
    </location>
</feature>
<protein>
    <submittedName>
        <fullName evidence="8">Cell wall surface anchor family protein</fullName>
    </submittedName>
</protein>
<evidence type="ECO:0000256" key="2">
    <source>
        <dbReference type="ARBA" id="ARBA00022525"/>
    </source>
</evidence>
<organism evidence="8 9">
    <name type="scientific">Vagococcus fluvialis bH819</name>
    <dbReference type="NCBI Taxonomy" id="1255619"/>
    <lineage>
        <taxon>Bacteria</taxon>
        <taxon>Bacillati</taxon>
        <taxon>Bacillota</taxon>
        <taxon>Bacilli</taxon>
        <taxon>Lactobacillales</taxon>
        <taxon>Enterococcaceae</taxon>
        <taxon>Vagococcus</taxon>
    </lineage>
</organism>
<dbReference type="PROSITE" id="PS50847">
    <property type="entry name" value="GRAM_POS_ANCHORING"/>
    <property type="match status" value="1"/>
</dbReference>
<dbReference type="Pfam" id="PF07523">
    <property type="entry name" value="Big_3"/>
    <property type="match status" value="7"/>
</dbReference>
<keyword evidence="5" id="KW-0472">Membrane</keyword>
<keyword evidence="5" id="KW-0812">Transmembrane</keyword>
<keyword evidence="4" id="KW-0572">Peptidoglycan-anchor</keyword>
<evidence type="ECO:0000256" key="3">
    <source>
        <dbReference type="ARBA" id="ARBA00022729"/>
    </source>
</evidence>
<feature type="chain" id="PRO_5012710698" evidence="6">
    <location>
        <begin position="25"/>
        <end position="744"/>
    </location>
</feature>
<dbReference type="InterPro" id="IPR022038">
    <property type="entry name" value="Ig-like_bact"/>
</dbReference>
<evidence type="ECO:0000313" key="8">
    <source>
        <dbReference type="EMBL" id="SLM84675.1"/>
    </source>
</evidence>
<evidence type="ECO:0000256" key="4">
    <source>
        <dbReference type="ARBA" id="ARBA00023088"/>
    </source>
</evidence>
<evidence type="ECO:0000313" key="9">
    <source>
        <dbReference type="Proteomes" id="UP000195918"/>
    </source>
</evidence>
<dbReference type="InterPro" id="IPR019931">
    <property type="entry name" value="LPXTG_anchor"/>
</dbReference>
<dbReference type="NCBIfam" id="TIGR01167">
    <property type="entry name" value="LPXTG_anchor"/>
    <property type="match status" value="1"/>
</dbReference>
<dbReference type="Gene3D" id="2.60.40.10">
    <property type="entry name" value="Immunoglobulins"/>
    <property type="match status" value="8"/>
</dbReference>
<gene>
    <name evidence="8" type="ORF">FM121_01185</name>
</gene>
<name>A0A1X6WK68_9ENTE</name>
<dbReference type="Proteomes" id="UP000195918">
    <property type="component" value="Unassembled WGS sequence"/>
</dbReference>
<dbReference type="InterPro" id="IPR013783">
    <property type="entry name" value="Ig-like_fold"/>
</dbReference>
<keyword evidence="9" id="KW-1185">Reference proteome</keyword>
<dbReference type="EMBL" id="FWFD01000003">
    <property type="protein sequence ID" value="SLM84675.1"/>
    <property type="molecule type" value="Genomic_DNA"/>
</dbReference>
<keyword evidence="5" id="KW-1133">Transmembrane helix</keyword>
<evidence type="ECO:0000256" key="1">
    <source>
        <dbReference type="ARBA" id="ARBA00022512"/>
    </source>
</evidence>
<dbReference type="RefSeq" id="WP_086950329.1">
    <property type="nucleotide sequence ID" value="NZ_FWFD01000003.1"/>
</dbReference>
<evidence type="ECO:0000259" key="7">
    <source>
        <dbReference type="PROSITE" id="PS50847"/>
    </source>
</evidence>
<feature type="signal peptide" evidence="6">
    <location>
        <begin position="1"/>
        <end position="24"/>
    </location>
</feature>
<feature type="transmembrane region" description="Helical" evidence="5">
    <location>
        <begin position="718"/>
        <end position="737"/>
    </location>
</feature>
<evidence type="ECO:0000256" key="6">
    <source>
        <dbReference type="SAM" id="SignalP"/>
    </source>
</evidence>
<sequence>MKKFRLAVVALYLLSFVSPVVSLAATAPKKVNTNTVKKEVKSSFSVKNSQMIVGDKWSTEFNFVSATDDAGNKLTWKDIGKDVKTKGIVDTTKVGKYPVTYTWNKITQIATIEVIEKPKPKVSLKELKVKNVTLTQGQAYDVSQSFESAVLTDGNVLGYKDVAELIKVDNLVNTNQPGKYNVTFTSGTLKAISEVTIVAKKIEPIELKLVNSKLKVGDKWSPDVNFQSIILSDGTVLSWNQVAKDLIVTGSVDTSKIGNYNITYQYGNLKQTVTVTVEAKEVITVQEIKVKNTTLEANSEWEAKDNFDYILLSNGKKQTWEEVGLNVFVTGKVDTTKPGTYEVVYTYGEKTATATVNVKAQEVIKVQEISVKDTTIDLNAKWEAKDNFNYVLMSDGTKREFKDVSKDLKVKGQVDTKKSGTYPIVYTYEDKTATATVNVKAQEVIKVQEISVKDTTLDLNTKWGAKDNFNYVLMSDGTKREFKDVEKKLKVTGDVNTKKAGTYKVVYIYEDKSATATVNVKAQEIVKVQEISVKDTNLPRGTKWEAKDNFNHVLMSDGTKRLWKDVEKNIKVTGKVNNQQAGTYKVTYKYEDKEATAKVTVKDMEVIKVQNITLKNTTVNYGSKWEAKDNFVSARLTNGVDQSWKDVAKNIKVKGSVDTQKPGTYKVVYTLADKSETATITVKEKTKAVVKPTTKTTKKTYPVTTRKTLPQTGTKENLKLFVGGISLVIGVGALLLLKLRKEEL</sequence>